<dbReference type="Proteomes" id="UP000609651">
    <property type="component" value="Unassembled WGS sequence"/>
</dbReference>
<evidence type="ECO:0000313" key="2">
    <source>
        <dbReference type="EMBL" id="NNJ26555.1"/>
    </source>
</evidence>
<feature type="compositionally biased region" description="Low complexity" evidence="1">
    <location>
        <begin position="110"/>
        <end position="119"/>
    </location>
</feature>
<gene>
    <name evidence="2" type="ORF">LzC2_26440</name>
</gene>
<proteinExistence type="predicted"/>
<sequence length="384" mass="38900">MITPSAVCVTLPAASSRTVPSPASICWFTPRAPVVQISTSAPVPAVPAVTPLTPKEKKSSESPGAPVGAPLPNAELVRPTPPPRFTPPTSTSVTDPPAVAAKSAASFVAESRSIRPPAAARRKNVATRPADCVTSSAARRVTKLKPPVPASTSAASVTSPAPAETPAPVASSRTSMLEDGDSPPMRSVTSIEPARRMILVSEVSPASTPPVNPASASAASVTEPTVRAPAPVRCKKPAVACAATVSTARSRSSDWPTLPPISASSSATMLASSSPATSLPIPAFPSAIAPPAISTTRRPTFSIRSTATAFVSTSRTSFAPALIAESVSTFTRRALSVVPSSPMPSWADSVSVGATIVSFVPVWLIDPRSPSVPSASVSAVTTTA</sequence>
<name>A0ABX1VG81_9PLAN</name>
<protein>
    <submittedName>
        <fullName evidence="2">Uncharacterized protein</fullName>
    </submittedName>
</protein>
<accession>A0ABX1VG81</accession>
<keyword evidence="3" id="KW-1185">Reference proteome</keyword>
<feature type="compositionally biased region" description="Low complexity" evidence="1">
    <location>
        <begin position="87"/>
        <end position="98"/>
    </location>
</feature>
<evidence type="ECO:0000256" key="1">
    <source>
        <dbReference type="SAM" id="MobiDB-lite"/>
    </source>
</evidence>
<feature type="region of interest" description="Disordered" evidence="1">
    <location>
        <begin position="51"/>
        <end position="98"/>
    </location>
</feature>
<dbReference type="EMBL" id="WTPX01000084">
    <property type="protein sequence ID" value="NNJ26555.1"/>
    <property type="molecule type" value="Genomic_DNA"/>
</dbReference>
<comment type="caution">
    <text evidence="2">The sequence shown here is derived from an EMBL/GenBank/DDBJ whole genome shotgun (WGS) entry which is preliminary data.</text>
</comment>
<feature type="compositionally biased region" description="Low complexity" evidence="1">
    <location>
        <begin position="150"/>
        <end position="172"/>
    </location>
</feature>
<feature type="region of interest" description="Disordered" evidence="1">
    <location>
        <begin position="204"/>
        <end position="225"/>
    </location>
</feature>
<feature type="region of interest" description="Disordered" evidence="1">
    <location>
        <begin position="110"/>
        <end position="192"/>
    </location>
</feature>
<evidence type="ECO:0000313" key="3">
    <source>
        <dbReference type="Proteomes" id="UP000609651"/>
    </source>
</evidence>
<feature type="compositionally biased region" description="Low complexity" evidence="1">
    <location>
        <begin position="213"/>
        <end position="222"/>
    </location>
</feature>
<reference evidence="2 3" key="1">
    <citation type="journal article" date="2020" name="Syst. Appl. Microbiol.">
        <title>Alienimonas chondri sp. nov., a novel planctomycete isolated from the biofilm of the red alga Chondrus crispus.</title>
        <authorList>
            <person name="Vitorino I."/>
            <person name="Albuquerque L."/>
            <person name="Wiegand S."/>
            <person name="Kallscheuer N."/>
            <person name="da Costa M.S."/>
            <person name="Lobo-da-Cunha A."/>
            <person name="Jogler C."/>
            <person name="Lage O.M."/>
        </authorList>
    </citation>
    <scope>NUCLEOTIDE SEQUENCE [LARGE SCALE GENOMIC DNA]</scope>
    <source>
        <strain evidence="2 3">LzC2</strain>
    </source>
</reference>
<organism evidence="2 3">
    <name type="scientific">Alienimonas chondri</name>
    <dbReference type="NCBI Taxonomy" id="2681879"/>
    <lineage>
        <taxon>Bacteria</taxon>
        <taxon>Pseudomonadati</taxon>
        <taxon>Planctomycetota</taxon>
        <taxon>Planctomycetia</taxon>
        <taxon>Planctomycetales</taxon>
        <taxon>Planctomycetaceae</taxon>
        <taxon>Alienimonas</taxon>
    </lineage>
</organism>